<feature type="domain" description="RsgI N-terminal anti-sigma" evidence="8">
    <location>
        <begin position="2"/>
        <end position="48"/>
    </location>
</feature>
<accession>A0ABW5QBC4</accession>
<evidence type="ECO:0000256" key="1">
    <source>
        <dbReference type="ARBA" id="ARBA00004162"/>
    </source>
</evidence>
<dbReference type="EMBL" id="JBHUMZ010000023">
    <property type="protein sequence ID" value="MFD2639308.1"/>
    <property type="molecule type" value="Genomic_DNA"/>
</dbReference>
<keyword evidence="3 7" id="KW-0812">Transmembrane</keyword>
<feature type="transmembrane region" description="Helical" evidence="7">
    <location>
        <begin position="63"/>
        <end position="80"/>
    </location>
</feature>
<evidence type="ECO:0000256" key="5">
    <source>
        <dbReference type="ARBA" id="ARBA00023136"/>
    </source>
</evidence>
<feature type="compositionally biased region" description="Basic and acidic residues" evidence="6">
    <location>
        <begin position="334"/>
        <end position="348"/>
    </location>
</feature>
<keyword evidence="10" id="KW-1185">Reference proteome</keyword>
<reference evidence="10" key="1">
    <citation type="journal article" date="2019" name="Int. J. Syst. Evol. Microbiol.">
        <title>The Global Catalogue of Microorganisms (GCM) 10K type strain sequencing project: providing services to taxonomists for standard genome sequencing and annotation.</title>
        <authorList>
            <consortium name="The Broad Institute Genomics Platform"/>
            <consortium name="The Broad Institute Genome Sequencing Center for Infectious Disease"/>
            <person name="Wu L."/>
            <person name="Ma J."/>
        </authorList>
    </citation>
    <scope>NUCLEOTIDE SEQUENCE [LARGE SCALE GENOMIC DNA]</scope>
    <source>
        <strain evidence="10">TISTR 1571</strain>
    </source>
</reference>
<keyword evidence="5 7" id="KW-0472">Membrane</keyword>
<dbReference type="Pfam" id="PF23750">
    <property type="entry name" value="RsgI_M"/>
    <property type="match status" value="1"/>
</dbReference>
<keyword evidence="2" id="KW-1003">Cell membrane</keyword>
<evidence type="ECO:0000256" key="7">
    <source>
        <dbReference type="SAM" id="Phobius"/>
    </source>
</evidence>
<evidence type="ECO:0000256" key="4">
    <source>
        <dbReference type="ARBA" id="ARBA00022989"/>
    </source>
</evidence>
<evidence type="ECO:0000256" key="6">
    <source>
        <dbReference type="SAM" id="MobiDB-lite"/>
    </source>
</evidence>
<dbReference type="Pfam" id="PF12791">
    <property type="entry name" value="RsgI_N"/>
    <property type="match status" value="1"/>
</dbReference>
<keyword evidence="4 7" id="KW-1133">Transmembrane helix</keyword>
<dbReference type="InterPro" id="IPR024449">
    <property type="entry name" value="Anti-sigma_RsgI_N"/>
</dbReference>
<feature type="region of interest" description="Disordered" evidence="6">
    <location>
        <begin position="257"/>
        <end position="410"/>
    </location>
</feature>
<comment type="subcellular location">
    <subcellularLocation>
        <location evidence="1">Cell membrane</location>
        <topology evidence="1">Single-pass membrane protein</topology>
    </subcellularLocation>
</comment>
<organism evidence="9 10">
    <name type="scientific">Piscibacillus salipiscarius</name>
    <dbReference type="NCBI Taxonomy" id="299480"/>
    <lineage>
        <taxon>Bacteria</taxon>
        <taxon>Bacillati</taxon>
        <taxon>Bacillota</taxon>
        <taxon>Bacilli</taxon>
        <taxon>Bacillales</taxon>
        <taxon>Bacillaceae</taxon>
        <taxon>Piscibacillus</taxon>
    </lineage>
</organism>
<evidence type="ECO:0000256" key="2">
    <source>
        <dbReference type="ARBA" id="ARBA00022475"/>
    </source>
</evidence>
<dbReference type="InterPro" id="IPR055431">
    <property type="entry name" value="RsgI_M"/>
</dbReference>
<evidence type="ECO:0000259" key="8">
    <source>
        <dbReference type="PROSITE" id="PS51849"/>
    </source>
</evidence>
<evidence type="ECO:0000313" key="10">
    <source>
        <dbReference type="Proteomes" id="UP001597452"/>
    </source>
</evidence>
<feature type="compositionally biased region" description="Basic and acidic residues" evidence="6">
    <location>
        <begin position="383"/>
        <end position="402"/>
    </location>
</feature>
<dbReference type="RefSeq" id="WP_377329167.1">
    <property type="nucleotide sequence ID" value="NZ_JBHUMZ010000023.1"/>
</dbReference>
<name>A0ABW5QBC4_9BACI</name>
<dbReference type="Proteomes" id="UP001597452">
    <property type="component" value="Unassembled WGS sequence"/>
</dbReference>
<proteinExistence type="predicted"/>
<dbReference type="PROSITE" id="PS51849">
    <property type="entry name" value="RSGI_N"/>
    <property type="match status" value="1"/>
</dbReference>
<gene>
    <name evidence="9" type="ORF">ACFSW4_10555</name>
</gene>
<evidence type="ECO:0000313" key="9">
    <source>
        <dbReference type="EMBL" id="MFD2639308.1"/>
    </source>
</evidence>
<evidence type="ECO:0000256" key="3">
    <source>
        <dbReference type="ARBA" id="ARBA00022692"/>
    </source>
</evidence>
<feature type="compositionally biased region" description="Basic and acidic residues" evidence="6">
    <location>
        <begin position="283"/>
        <end position="310"/>
    </location>
</feature>
<sequence>MKKGLIVEQKRNKTLLMTSEGSFYKSKKINGEIGEETTFEPVEQNIFPMITQWFHSLAHAKPVFAAIIAFLFILPFYSWLGEEDVHAYMNIDINPSVELSLNEDYEVIDLHGLNQDGNTIIKQLDDWKGEPVKEVSLNILSLSDELGFIQEGHQVLLGISYVNEHVNQDLLQSVSQEMKTSSKPIEVAAFEVPKELLEKAYEQKVSMNFVYATELIEKKEQLKEIEKDSAKQSSNNKIEEQNMKVIEKFVEQSKQLPPGLKKKLEKAKEAKQNEEESEVTEETQQKEKENPKDADHPSQKNKDNKGKQQEDKEDEWTPPGKKKKDDDWTPPGQKKQENDWTPPGKKEQDDEGTPPGKKNEEGDWTPPGKDRDKSNQGSKGKKHQDDRFSNPPGLDKKAKDHPGNGQGNPH</sequence>
<comment type="caution">
    <text evidence="9">The sequence shown here is derived from an EMBL/GenBank/DDBJ whole genome shotgun (WGS) entry which is preliminary data.</text>
</comment>
<protein>
    <recommendedName>
        <fullName evidence="8">RsgI N-terminal anti-sigma domain-containing protein</fullName>
    </recommendedName>
</protein>